<protein>
    <recommendedName>
        <fullName evidence="2">histidine kinase</fullName>
        <ecNumber evidence="2">2.7.13.3</ecNumber>
    </recommendedName>
</protein>
<evidence type="ECO:0000256" key="2">
    <source>
        <dbReference type="ARBA" id="ARBA00012438"/>
    </source>
</evidence>
<dbReference type="Pfam" id="PF02518">
    <property type="entry name" value="HATPase_c"/>
    <property type="match status" value="1"/>
</dbReference>
<dbReference type="PANTHER" id="PTHR42878">
    <property type="entry name" value="TWO-COMPONENT HISTIDINE KINASE"/>
    <property type="match status" value="1"/>
</dbReference>
<dbReference type="EC" id="2.7.13.3" evidence="2"/>
<gene>
    <name evidence="9" type="ORF">E1163_20575</name>
</gene>
<dbReference type="Gene3D" id="3.40.50.2300">
    <property type="match status" value="1"/>
</dbReference>
<keyword evidence="4" id="KW-0808">Transferase</keyword>
<keyword evidence="5 9" id="KW-0418">Kinase</keyword>
<dbReference type="Gene3D" id="3.30.565.10">
    <property type="entry name" value="Histidine kinase-like ATPase, C-terminal domain"/>
    <property type="match status" value="1"/>
</dbReference>
<dbReference type="SMART" id="SM00388">
    <property type="entry name" value="HisKA"/>
    <property type="match status" value="1"/>
</dbReference>
<comment type="catalytic activity">
    <reaction evidence="1">
        <text>ATP + protein L-histidine = ADP + protein N-phospho-L-histidine.</text>
        <dbReference type="EC" id="2.7.13.3"/>
    </reaction>
</comment>
<dbReference type="GO" id="GO:0016301">
    <property type="term" value="F:kinase activity"/>
    <property type="evidence" value="ECO:0007669"/>
    <property type="project" value="UniProtKB-KW"/>
</dbReference>
<dbReference type="CDD" id="cd00082">
    <property type="entry name" value="HisKA"/>
    <property type="match status" value="1"/>
</dbReference>
<evidence type="ECO:0000313" key="10">
    <source>
        <dbReference type="Proteomes" id="UP000798808"/>
    </source>
</evidence>
<feature type="domain" description="Response regulatory" evidence="8">
    <location>
        <begin position="14"/>
        <end position="131"/>
    </location>
</feature>
<dbReference type="InterPro" id="IPR036890">
    <property type="entry name" value="HATPase_C_sf"/>
</dbReference>
<dbReference type="PRINTS" id="PR00344">
    <property type="entry name" value="BCTRLSENSOR"/>
</dbReference>
<dbReference type="CDD" id="cd00156">
    <property type="entry name" value="REC"/>
    <property type="match status" value="1"/>
</dbReference>
<organism evidence="9 10">
    <name type="scientific">Fulvivirga kasyanovii</name>
    <dbReference type="NCBI Taxonomy" id="396812"/>
    <lineage>
        <taxon>Bacteria</taxon>
        <taxon>Pseudomonadati</taxon>
        <taxon>Bacteroidota</taxon>
        <taxon>Cytophagia</taxon>
        <taxon>Cytophagales</taxon>
        <taxon>Fulvivirgaceae</taxon>
        <taxon>Fulvivirga</taxon>
    </lineage>
</organism>
<evidence type="ECO:0000256" key="5">
    <source>
        <dbReference type="ARBA" id="ARBA00022777"/>
    </source>
</evidence>
<dbReference type="RefSeq" id="WP_155174364.1">
    <property type="nucleotide sequence ID" value="NZ_BAAAFL010000017.1"/>
</dbReference>
<feature type="modified residue" description="4-aspartylphosphate" evidence="6">
    <location>
        <position position="63"/>
    </location>
</feature>
<dbReference type="Pfam" id="PF00512">
    <property type="entry name" value="HisKA"/>
    <property type="match status" value="1"/>
</dbReference>
<keyword evidence="10" id="KW-1185">Reference proteome</keyword>
<proteinExistence type="predicted"/>
<evidence type="ECO:0000256" key="6">
    <source>
        <dbReference type="PROSITE-ProRule" id="PRU00169"/>
    </source>
</evidence>
<evidence type="ECO:0000313" key="9">
    <source>
        <dbReference type="EMBL" id="MTI27363.1"/>
    </source>
</evidence>
<dbReference type="InterPro" id="IPR011006">
    <property type="entry name" value="CheY-like_superfamily"/>
</dbReference>
<evidence type="ECO:0000256" key="3">
    <source>
        <dbReference type="ARBA" id="ARBA00022553"/>
    </source>
</evidence>
<dbReference type="InterPro" id="IPR050351">
    <property type="entry name" value="BphY/WalK/GraS-like"/>
</dbReference>
<accession>A0ABW9RVU7</accession>
<dbReference type="Proteomes" id="UP000798808">
    <property type="component" value="Unassembled WGS sequence"/>
</dbReference>
<dbReference type="PANTHER" id="PTHR42878:SF15">
    <property type="entry name" value="BACTERIOPHYTOCHROME"/>
    <property type="match status" value="1"/>
</dbReference>
<keyword evidence="3 6" id="KW-0597">Phosphoprotein</keyword>
<dbReference type="PROSITE" id="PS50109">
    <property type="entry name" value="HIS_KIN"/>
    <property type="match status" value="1"/>
</dbReference>
<name>A0ABW9RVU7_9BACT</name>
<dbReference type="SMART" id="SM00448">
    <property type="entry name" value="REC"/>
    <property type="match status" value="1"/>
</dbReference>
<evidence type="ECO:0000259" key="8">
    <source>
        <dbReference type="PROSITE" id="PS50110"/>
    </source>
</evidence>
<reference evidence="9 10" key="1">
    <citation type="submission" date="2019-02" db="EMBL/GenBank/DDBJ databases">
        <authorList>
            <person name="Goldberg S.R."/>
            <person name="Haltli B.A."/>
            <person name="Correa H."/>
            <person name="Russell K.G."/>
        </authorList>
    </citation>
    <scope>NUCLEOTIDE SEQUENCE [LARGE SCALE GENOMIC DNA]</scope>
    <source>
        <strain evidence="9 10">JCM 16186</strain>
    </source>
</reference>
<dbReference type="Gene3D" id="1.10.287.130">
    <property type="match status" value="1"/>
</dbReference>
<dbReference type="SUPFAM" id="SSF52172">
    <property type="entry name" value="CheY-like"/>
    <property type="match status" value="1"/>
</dbReference>
<dbReference type="SUPFAM" id="SSF55874">
    <property type="entry name" value="ATPase domain of HSP90 chaperone/DNA topoisomerase II/histidine kinase"/>
    <property type="match status" value="1"/>
</dbReference>
<dbReference type="PROSITE" id="PS50110">
    <property type="entry name" value="RESPONSE_REGULATORY"/>
    <property type="match status" value="1"/>
</dbReference>
<dbReference type="InterPro" id="IPR003594">
    <property type="entry name" value="HATPase_dom"/>
</dbReference>
<dbReference type="InterPro" id="IPR005467">
    <property type="entry name" value="His_kinase_dom"/>
</dbReference>
<dbReference type="SMART" id="SM00387">
    <property type="entry name" value="HATPase_c"/>
    <property type="match status" value="1"/>
</dbReference>
<dbReference type="InterPro" id="IPR001789">
    <property type="entry name" value="Sig_transdc_resp-reg_receiver"/>
</dbReference>
<dbReference type="Pfam" id="PF00072">
    <property type="entry name" value="Response_reg"/>
    <property type="match status" value="1"/>
</dbReference>
<comment type="caution">
    <text evidence="9">The sequence shown here is derived from an EMBL/GenBank/DDBJ whole genome shotgun (WGS) entry which is preliminary data.</text>
</comment>
<evidence type="ECO:0000259" key="7">
    <source>
        <dbReference type="PROSITE" id="PS50109"/>
    </source>
</evidence>
<dbReference type="InterPro" id="IPR003661">
    <property type="entry name" value="HisK_dim/P_dom"/>
</dbReference>
<evidence type="ECO:0000256" key="4">
    <source>
        <dbReference type="ARBA" id="ARBA00022679"/>
    </source>
</evidence>
<dbReference type="InterPro" id="IPR004358">
    <property type="entry name" value="Sig_transdc_His_kin-like_C"/>
</dbReference>
<dbReference type="EMBL" id="SMLW01000624">
    <property type="protein sequence ID" value="MTI27363.1"/>
    <property type="molecule type" value="Genomic_DNA"/>
</dbReference>
<evidence type="ECO:0000256" key="1">
    <source>
        <dbReference type="ARBA" id="ARBA00000085"/>
    </source>
</evidence>
<sequence length="388" mass="44779">MTRSVNKSVLHSNKVIVIDDEQVHLEVLQKVIHDLNLELFHAGSGEEALRYFDQNDFTLALIDTDMPGMDGYSFAEMLCNNEKLRAIPFIFMLPPGEDKARVFKGHEQCTFTFISRPLNAGFVKDKVKFFIEKFRYEEELKNTRSVLKRHINDLEKAYEELQSFSYTVSHDLRAPLRVISGYANILMEDYASEMEEEALKVIKVIVRNTKKMSTLIDELLHFASLARKDKQLEEVDMTAKFKNIFEELTEHIQNRKITLNIQPLKPAYADKALLRRLVTNLLGNAIKYTSLRKEACIEVGGEWHQDEYVYYIKDNGVGFDNNYKNKMFGVFQRLHKESEFEGTGIGLAIVHKVVEHHGGRIWAEGAPGKGAAFFFTLEKESQRDQELI</sequence>
<feature type="domain" description="Histidine kinase" evidence="7">
    <location>
        <begin position="167"/>
        <end position="381"/>
    </location>
</feature>